<name>A0A0Q9XSQ9_9BACI</name>
<evidence type="ECO:0000313" key="3">
    <source>
        <dbReference type="Proteomes" id="UP000053881"/>
    </source>
</evidence>
<feature type="coiled-coil region" evidence="1">
    <location>
        <begin position="11"/>
        <end position="38"/>
    </location>
</feature>
<proteinExistence type="predicted"/>
<comment type="caution">
    <text evidence="2">The sequence shown here is derived from an EMBL/GenBank/DDBJ whole genome shotgun (WGS) entry which is preliminary data.</text>
</comment>
<keyword evidence="1" id="KW-0175">Coiled coil</keyword>
<evidence type="ECO:0000256" key="1">
    <source>
        <dbReference type="SAM" id="Coils"/>
    </source>
</evidence>
<organism evidence="2 3">
    <name type="scientific">Lederbergia galactosidilytica</name>
    <dbReference type="NCBI Taxonomy" id="217031"/>
    <lineage>
        <taxon>Bacteria</taxon>
        <taxon>Bacillati</taxon>
        <taxon>Bacillota</taxon>
        <taxon>Bacilli</taxon>
        <taxon>Bacillales</taxon>
        <taxon>Bacillaceae</taxon>
        <taxon>Lederbergia</taxon>
    </lineage>
</organism>
<gene>
    <name evidence="2" type="ORF">ACA29_18780</name>
</gene>
<sequence>MASDQQSEKIIRLLEEQLTVANQQNQELTKQIESLSLTHHPSTPLRIQNGEIQIQYQYARCPM</sequence>
<evidence type="ECO:0000313" key="2">
    <source>
        <dbReference type="EMBL" id="KRG11149.1"/>
    </source>
</evidence>
<dbReference type="Proteomes" id="UP000053881">
    <property type="component" value="Unassembled WGS sequence"/>
</dbReference>
<protein>
    <submittedName>
        <fullName evidence="2">Uncharacterized protein</fullName>
    </submittedName>
</protein>
<accession>A0A0Q9XSQ9</accession>
<dbReference type="AlphaFoldDB" id="A0A0Q9XSQ9"/>
<dbReference type="EMBL" id="LGPB01000130">
    <property type="protein sequence ID" value="KRG11149.1"/>
    <property type="molecule type" value="Genomic_DNA"/>
</dbReference>
<feature type="non-terminal residue" evidence="2">
    <location>
        <position position="63"/>
    </location>
</feature>
<reference evidence="2 3" key="1">
    <citation type="submission" date="2015-06" db="EMBL/GenBank/DDBJ databases">
        <title>Genome sequencing project of Bacillus galactosidilyticus PL133.</title>
        <authorList>
            <person name="Gaiero J."/>
            <person name="Nicol R."/>
            <person name="Habash M."/>
        </authorList>
    </citation>
    <scope>NUCLEOTIDE SEQUENCE [LARGE SCALE GENOMIC DNA]</scope>
    <source>
        <strain evidence="2 3">PL133</strain>
    </source>
</reference>